<dbReference type="Gene3D" id="1.10.8.430">
    <property type="entry name" value="Helical domain of apoptotic protease-activating factors"/>
    <property type="match status" value="1"/>
</dbReference>
<comment type="similarity">
    <text evidence="1">Belongs to the disease resistance NB-LRR family.</text>
</comment>
<evidence type="ECO:0000256" key="7">
    <source>
        <dbReference type="SAM" id="MobiDB-lite"/>
    </source>
</evidence>
<evidence type="ECO:0000256" key="6">
    <source>
        <dbReference type="ARBA" id="ARBA00022840"/>
    </source>
</evidence>
<feature type="domain" description="Disease resistance R13L4/SHOC-2-like LRR" evidence="10">
    <location>
        <begin position="619"/>
        <end position="908"/>
    </location>
</feature>
<dbReference type="FunFam" id="1.10.10.10:FF:000322">
    <property type="entry name" value="Probable disease resistance protein At1g63360"/>
    <property type="match status" value="1"/>
</dbReference>
<dbReference type="PRINTS" id="PR00364">
    <property type="entry name" value="DISEASERSIST"/>
</dbReference>
<dbReference type="Gene3D" id="3.80.10.10">
    <property type="entry name" value="Ribonuclease Inhibitor"/>
    <property type="match status" value="1"/>
</dbReference>
<evidence type="ECO:0000256" key="5">
    <source>
        <dbReference type="ARBA" id="ARBA00022821"/>
    </source>
</evidence>
<comment type="caution">
    <text evidence="11">The sequence shown here is derived from an EMBL/GenBank/DDBJ whole genome shotgun (WGS) entry which is preliminary data.</text>
</comment>
<dbReference type="EMBL" id="SDAM02002107">
    <property type="protein sequence ID" value="KAH6821372.1"/>
    <property type="molecule type" value="Genomic_DNA"/>
</dbReference>
<dbReference type="InterPro" id="IPR036388">
    <property type="entry name" value="WH-like_DNA-bd_sf"/>
</dbReference>
<dbReference type="GO" id="GO:0098542">
    <property type="term" value="P:defense response to other organism"/>
    <property type="evidence" value="ECO:0007669"/>
    <property type="project" value="TreeGrafter"/>
</dbReference>
<feature type="domain" description="NB-ARC" evidence="8">
    <location>
        <begin position="229"/>
        <end position="395"/>
    </location>
</feature>
<dbReference type="PANTHER" id="PTHR23155">
    <property type="entry name" value="DISEASE RESISTANCE PROTEIN RP"/>
    <property type="match status" value="1"/>
</dbReference>
<keyword evidence="12" id="KW-1185">Reference proteome</keyword>
<evidence type="ECO:0000256" key="1">
    <source>
        <dbReference type="ARBA" id="ARBA00008894"/>
    </source>
</evidence>
<dbReference type="GO" id="GO:0005524">
    <property type="term" value="F:ATP binding"/>
    <property type="evidence" value="ECO:0007669"/>
    <property type="project" value="UniProtKB-KW"/>
</dbReference>
<dbReference type="InterPro" id="IPR002182">
    <property type="entry name" value="NB-ARC"/>
</dbReference>
<feature type="compositionally biased region" description="Acidic residues" evidence="7">
    <location>
        <begin position="148"/>
        <end position="164"/>
    </location>
</feature>
<dbReference type="SUPFAM" id="SSF52540">
    <property type="entry name" value="P-loop containing nucleoside triphosphate hydrolases"/>
    <property type="match status" value="1"/>
</dbReference>
<evidence type="ECO:0000256" key="2">
    <source>
        <dbReference type="ARBA" id="ARBA00022614"/>
    </source>
</evidence>
<dbReference type="Gene3D" id="3.40.50.300">
    <property type="entry name" value="P-loop containing nucleotide triphosphate hydrolases"/>
    <property type="match status" value="1"/>
</dbReference>
<accession>A0AAD4ITQ0</accession>
<proteinExistence type="inferred from homology"/>
<evidence type="ECO:0000259" key="9">
    <source>
        <dbReference type="Pfam" id="PF23559"/>
    </source>
</evidence>
<keyword evidence="2" id="KW-0433">Leucine-rich repeat</keyword>
<reference evidence="11 12" key="1">
    <citation type="journal article" date="2021" name="Nat. Commun.">
        <title>Incipient diploidization of the medicinal plant Perilla within 10,000 years.</title>
        <authorList>
            <person name="Zhang Y."/>
            <person name="Shen Q."/>
            <person name="Leng L."/>
            <person name="Zhang D."/>
            <person name="Chen S."/>
            <person name="Shi Y."/>
            <person name="Ning Z."/>
            <person name="Chen S."/>
        </authorList>
    </citation>
    <scope>NUCLEOTIDE SEQUENCE [LARGE SCALE GENOMIC DNA]</scope>
    <source>
        <strain evidence="12">cv. PC099</strain>
    </source>
</reference>
<dbReference type="Pfam" id="PF23598">
    <property type="entry name" value="LRR_14"/>
    <property type="match status" value="1"/>
</dbReference>
<dbReference type="Pfam" id="PF23559">
    <property type="entry name" value="WHD_DRP"/>
    <property type="match status" value="1"/>
</dbReference>
<dbReference type="InterPro" id="IPR032675">
    <property type="entry name" value="LRR_dom_sf"/>
</dbReference>
<evidence type="ECO:0000313" key="12">
    <source>
        <dbReference type="Proteomes" id="UP001190926"/>
    </source>
</evidence>
<evidence type="ECO:0000259" key="8">
    <source>
        <dbReference type="Pfam" id="PF00931"/>
    </source>
</evidence>
<dbReference type="InterPro" id="IPR058922">
    <property type="entry name" value="WHD_DRP"/>
</dbReference>
<feature type="region of interest" description="Disordered" evidence="7">
    <location>
        <begin position="131"/>
        <end position="177"/>
    </location>
</feature>
<sequence>MGEKMAVDAVASVVLQKLRDLLVDESFASNRIIGHRLTRMQEALEETRSSFVKATGEETNTEEVKRWKEDYLRHLYSVEDSIESFALGFTRSRKRLGFLMNHALFLRKLTAMKMLSNKLYNIQTEVKKLDRHTPSLGGTSDRVKKDDELDEENVQGSATEEEEEKTQTSLPAIDEETDGLILTTQTQGSPRDLSHSQDHTSLMRERLQHSKLMYSYSYNEEELSIVVSQQKVAELRKRLVNSDDWIISLVGEPGSGKTMLARAVYGNRTINSTFMLAAWANIFKESEMTDILHSLLNQVTKSEAQDCEITQDCLRDKLSKELMNRKYLIVLDGVQTSAQWESLKDAFPDQQNGSKIILTTCDKQVAKHADPMRQPYNLEELDPEESWTLFMRKAGLQADPEDSSLKKGVDEVCRRLPLNIVLLGSLFSVKVKQQWSKTLNSLKKGQDSDIFKLSYNDLDPHLKLCLIYMTLFPKEVNIPVRRLQRLWLAEGFVKQPQKQEELPEDAAQEYFESLVKRSLILVSKQRSDESARRCRLQGALHDLLLKQAQDICLFHVHPASDPQLGTRRLIEYADAGNRPFETSQIKKVRSYISFKLQKKDTPATHVSSLLSNMVGKGLGLLRVLDLEGVYRPSLPENLGDLFHLRYLGLRWTSLDKLPKSVGELLYLETLDLKHTRIDKIPAAIWKLKNLRHLNLDEVHLDKDTVLHLRGSLPELLTLWGLSVSHESPIKNGLSKLKDLRELGISFRSINCSHDTEEPKKALVEWISKLTDLQSLRLRSLDDSGNPAHLSLEPFSGLTKLSHMKLLGELQQLPPVQDFPPHIKVLTLSLSYLNEDPMPILGKLPDLTVLRLLGNSYTGEPMVCKSGTFKSLKVLKLWVLENLKQWEVEDGAMEKLEEVNIRRCSNLENFPHSLLQQKTFKELILNNMPPTFKAKIDNNYQFKVSTKDFVDI</sequence>
<dbReference type="Pfam" id="PF00931">
    <property type="entry name" value="NB-ARC"/>
    <property type="match status" value="1"/>
</dbReference>
<dbReference type="InterPro" id="IPR042197">
    <property type="entry name" value="Apaf_helical"/>
</dbReference>
<evidence type="ECO:0000259" key="10">
    <source>
        <dbReference type="Pfam" id="PF23598"/>
    </source>
</evidence>
<dbReference type="AlphaFoldDB" id="A0AAD4ITQ0"/>
<dbReference type="SUPFAM" id="SSF52058">
    <property type="entry name" value="L domain-like"/>
    <property type="match status" value="1"/>
</dbReference>
<keyword evidence="5" id="KW-0611">Plant defense</keyword>
<gene>
    <name evidence="11" type="ORF">C2S53_006203</name>
</gene>
<keyword evidence="6" id="KW-0067">ATP-binding</keyword>
<dbReference type="PANTHER" id="PTHR23155:SF955">
    <property type="entry name" value="AAA+ ATPASE DOMAIN-CONTAINING PROTEIN"/>
    <property type="match status" value="1"/>
</dbReference>
<feature type="domain" description="Disease resistance protein winged helix" evidence="9">
    <location>
        <begin position="471"/>
        <end position="543"/>
    </location>
</feature>
<protein>
    <submittedName>
        <fullName evidence="11">Uncharacterized protein</fullName>
    </submittedName>
</protein>
<dbReference type="InterPro" id="IPR027417">
    <property type="entry name" value="P-loop_NTPase"/>
</dbReference>
<evidence type="ECO:0000313" key="11">
    <source>
        <dbReference type="EMBL" id="KAH6821372.1"/>
    </source>
</evidence>
<dbReference type="InterPro" id="IPR044974">
    <property type="entry name" value="Disease_R_plants"/>
</dbReference>
<evidence type="ECO:0000256" key="3">
    <source>
        <dbReference type="ARBA" id="ARBA00022737"/>
    </source>
</evidence>
<dbReference type="Proteomes" id="UP001190926">
    <property type="component" value="Unassembled WGS sequence"/>
</dbReference>
<organism evidence="11 12">
    <name type="scientific">Perilla frutescens var. hirtella</name>
    <name type="common">Perilla citriodora</name>
    <name type="synonym">Perilla setoyensis</name>
    <dbReference type="NCBI Taxonomy" id="608512"/>
    <lineage>
        <taxon>Eukaryota</taxon>
        <taxon>Viridiplantae</taxon>
        <taxon>Streptophyta</taxon>
        <taxon>Embryophyta</taxon>
        <taxon>Tracheophyta</taxon>
        <taxon>Spermatophyta</taxon>
        <taxon>Magnoliopsida</taxon>
        <taxon>eudicotyledons</taxon>
        <taxon>Gunneridae</taxon>
        <taxon>Pentapetalae</taxon>
        <taxon>asterids</taxon>
        <taxon>lamiids</taxon>
        <taxon>Lamiales</taxon>
        <taxon>Lamiaceae</taxon>
        <taxon>Nepetoideae</taxon>
        <taxon>Elsholtzieae</taxon>
        <taxon>Perilla</taxon>
    </lineage>
</organism>
<dbReference type="GO" id="GO:0043531">
    <property type="term" value="F:ADP binding"/>
    <property type="evidence" value="ECO:0007669"/>
    <property type="project" value="InterPro"/>
</dbReference>
<keyword evidence="4" id="KW-0547">Nucleotide-binding</keyword>
<evidence type="ECO:0000256" key="4">
    <source>
        <dbReference type="ARBA" id="ARBA00022741"/>
    </source>
</evidence>
<dbReference type="InterPro" id="IPR055414">
    <property type="entry name" value="LRR_R13L4/SHOC2-like"/>
</dbReference>
<keyword evidence="3" id="KW-0677">Repeat</keyword>
<dbReference type="Gene3D" id="1.10.10.10">
    <property type="entry name" value="Winged helix-like DNA-binding domain superfamily/Winged helix DNA-binding domain"/>
    <property type="match status" value="1"/>
</dbReference>
<name>A0AAD4ITQ0_PERFH</name>